<organism evidence="1 2">
    <name type="scientific">Glomus cerebriforme</name>
    <dbReference type="NCBI Taxonomy" id="658196"/>
    <lineage>
        <taxon>Eukaryota</taxon>
        <taxon>Fungi</taxon>
        <taxon>Fungi incertae sedis</taxon>
        <taxon>Mucoromycota</taxon>
        <taxon>Glomeromycotina</taxon>
        <taxon>Glomeromycetes</taxon>
        <taxon>Glomerales</taxon>
        <taxon>Glomeraceae</taxon>
        <taxon>Glomus</taxon>
    </lineage>
</organism>
<protein>
    <submittedName>
        <fullName evidence="1">Uncharacterized protein</fullName>
    </submittedName>
</protein>
<dbReference type="Proteomes" id="UP000265703">
    <property type="component" value="Unassembled WGS sequence"/>
</dbReference>
<accession>A0A397T349</accession>
<evidence type="ECO:0000313" key="2">
    <source>
        <dbReference type="Proteomes" id="UP000265703"/>
    </source>
</evidence>
<proteinExistence type="predicted"/>
<gene>
    <name evidence="1" type="ORF">C1645_820245</name>
</gene>
<sequence length="145" mass="16795">MSFFQPNLQLIQQLNMNDIRKARESRKKGNLIKPTINYIPSTLEKRAKKLVTKIQSNFKNDVKKVYHQSDQLTKVKISRESYQELAVVEANLLFENSVSNEHIAITNNINQLIKISLVNINEKDKLEEALGSDESEFRNPKKLLI</sequence>
<dbReference type="STRING" id="658196.A0A397T349"/>
<name>A0A397T349_9GLOM</name>
<dbReference type="AlphaFoldDB" id="A0A397T349"/>
<comment type="caution">
    <text evidence="1">The sequence shown here is derived from an EMBL/GenBank/DDBJ whole genome shotgun (WGS) entry which is preliminary data.</text>
</comment>
<evidence type="ECO:0000313" key="1">
    <source>
        <dbReference type="EMBL" id="RIA92738.1"/>
    </source>
</evidence>
<dbReference type="EMBL" id="QKYT01000118">
    <property type="protein sequence ID" value="RIA92738.1"/>
    <property type="molecule type" value="Genomic_DNA"/>
</dbReference>
<keyword evidence="2" id="KW-1185">Reference proteome</keyword>
<reference evidence="1 2" key="1">
    <citation type="submission" date="2018-06" db="EMBL/GenBank/DDBJ databases">
        <title>Comparative genomics reveals the genomic features of Rhizophagus irregularis, R. cerebriforme, R. diaphanum and Gigaspora rosea, and their symbiotic lifestyle signature.</title>
        <authorList>
            <person name="Morin E."/>
            <person name="San Clemente H."/>
            <person name="Chen E.C.H."/>
            <person name="De La Providencia I."/>
            <person name="Hainaut M."/>
            <person name="Kuo A."/>
            <person name="Kohler A."/>
            <person name="Murat C."/>
            <person name="Tang N."/>
            <person name="Roy S."/>
            <person name="Loubradou J."/>
            <person name="Henrissat B."/>
            <person name="Grigoriev I.V."/>
            <person name="Corradi N."/>
            <person name="Roux C."/>
            <person name="Martin F.M."/>
        </authorList>
    </citation>
    <scope>NUCLEOTIDE SEQUENCE [LARGE SCALE GENOMIC DNA]</scope>
    <source>
        <strain evidence="1 2">DAOM 227022</strain>
    </source>
</reference>